<dbReference type="Pfam" id="PF07047">
    <property type="entry name" value="OPA3"/>
    <property type="match status" value="1"/>
</dbReference>
<keyword evidence="3" id="KW-1185">Reference proteome</keyword>
<dbReference type="GO" id="GO:0019216">
    <property type="term" value="P:regulation of lipid metabolic process"/>
    <property type="evidence" value="ECO:0007669"/>
    <property type="project" value="TreeGrafter"/>
</dbReference>
<sequence>MILPVVKLGALLLKTACKPIASRLKKEAGVHPKFRQIIIRFAQANHRMTTNIQRRFYGQSTDAEIRPLDEEKAVQAASDLIGELFVFSVAGAVLIFEVQRSARSEARKEETRRQEIEAMKQKEDELMKEVEELKQKVVEIERLAKARGLSGILNLKRHDHAPEGSKSAAPA</sequence>
<gene>
    <name evidence="2" type="ORF">Cni_G05975</name>
</gene>
<dbReference type="InterPro" id="IPR010754">
    <property type="entry name" value="OPA3-like"/>
</dbReference>
<organism evidence="2 3">
    <name type="scientific">Canna indica</name>
    <name type="common">Indian-shot</name>
    <dbReference type="NCBI Taxonomy" id="4628"/>
    <lineage>
        <taxon>Eukaryota</taxon>
        <taxon>Viridiplantae</taxon>
        <taxon>Streptophyta</taxon>
        <taxon>Embryophyta</taxon>
        <taxon>Tracheophyta</taxon>
        <taxon>Spermatophyta</taxon>
        <taxon>Magnoliopsida</taxon>
        <taxon>Liliopsida</taxon>
        <taxon>Zingiberales</taxon>
        <taxon>Cannaceae</taxon>
        <taxon>Canna</taxon>
    </lineage>
</organism>
<name>A0AAQ3Q5X2_9LILI</name>
<accession>A0AAQ3Q5X2</accession>
<dbReference type="AlphaFoldDB" id="A0AAQ3Q5X2"/>
<evidence type="ECO:0000313" key="2">
    <source>
        <dbReference type="EMBL" id="WOK97267.1"/>
    </source>
</evidence>
<feature type="coiled-coil region" evidence="1">
    <location>
        <begin position="109"/>
        <end position="143"/>
    </location>
</feature>
<proteinExistence type="predicted"/>
<evidence type="ECO:0000256" key="1">
    <source>
        <dbReference type="SAM" id="Coils"/>
    </source>
</evidence>
<evidence type="ECO:0008006" key="4">
    <source>
        <dbReference type="Google" id="ProtNLM"/>
    </source>
</evidence>
<reference evidence="2 3" key="1">
    <citation type="submission" date="2023-10" db="EMBL/GenBank/DDBJ databases">
        <title>Chromosome-scale genome assembly provides insights into flower coloration mechanisms of Canna indica.</title>
        <authorList>
            <person name="Li C."/>
        </authorList>
    </citation>
    <scope>NUCLEOTIDE SEQUENCE [LARGE SCALE GENOMIC DNA]</scope>
    <source>
        <tissue evidence="2">Flower</tissue>
    </source>
</reference>
<dbReference type="PANTHER" id="PTHR12499:SF22">
    <property type="entry name" value="OS02G0312500 PROTEIN"/>
    <property type="match status" value="1"/>
</dbReference>
<protein>
    <recommendedName>
        <fullName evidence="4">OPA3-like protein</fullName>
    </recommendedName>
</protein>
<keyword evidence="1" id="KW-0175">Coiled coil</keyword>
<evidence type="ECO:0000313" key="3">
    <source>
        <dbReference type="Proteomes" id="UP001327560"/>
    </source>
</evidence>
<dbReference type="PANTHER" id="PTHR12499">
    <property type="entry name" value="OPTIC ATROPHY 3 PROTEIN OPA3"/>
    <property type="match status" value="1"/>
</dbReference>
<dbReference type="EMBL" id="CP136891">
    <property type="protein sequence ID" value="WOK97267.1"/>
    <property type="molecule type" value="Genomic_DNA"/>
</dbReference>
<dbReference type="Proteomes" id="UP001327560">
    <property type="component" value="Chromosome 2"/>
</dbReference>
<dbReference type="GO" id="GO:0005739">
    <property type="term" value="C:mitochondrion"/>
    <property type="evidence" value="ECO:0007669"/>
    <property type="project" value="TreeGrafter"/>
</dbReference>